<reference evidence="1 2" key="1">
    <citation type="submission" date="2006-10" db="EMBL/GenBank/DDBJ databases">
        <title>Complete sequence of plasmid pPRO1 of Pelobacter propionicus DSM 2379.</title>
        <authorList>
            <consortium name="US DOE Joint Genome Institute"/>
            <person name="Copeland A."/>
            <person name="Lucas S."/>
            <person name="Lapidus A."/>
            <person name="Barry K."/>
            <person name="Detter J.C."/>
            <person name="Glavina del Rio T."/>
            <person name="Hammon N."/>
            <person name="Israni S."/>
            <person name="Dalin E."/>
            <person name="Tice H."/>
            <person name="Pitluck S."/>
            <person name="Saunders E."/>
            <person name="Brettin T."/>
            <person name="Bruce D."/>
            <person name="Han C."/>
            <person name="Tapia R."/>
            <person name="Schmutz J."/>
            <person name="Larimer F."/>
            <person name="Land M."/>
            <person name="Hauser L."/>
            <person name="Kyrpides N."/>
            <person name="Kim E."/>
            <person name="Lovley D."/>
            <person name="Richardson P."/>
        </authorList>
    </citation>
    <scope>NUCLEOTIDE SEQUENCE [LARGE SCALE GENOMIC DNA]</scope>
    <source>
        <strain evidence="2">DSM 2379 / NBRC 103807 / OttBd1</strain>
        <plasmid evidence="2">Plasmid pPRO1</plasmid>
    </source>
</reference>
<dbReference type="RefSeq" id="WP_011733874.1">
    <property type="nucleotide sequence ID" value="NC_008607.1"/>
</dbReference>
<protein>
    <submittedName>
        <fullName evidence="1">Uncharacterized protein</fullName>
    </submittedName>
</protein>
<sequence length="116" mass="12727">MGNQGMGKHHYPFKYVVMDDGIQALVWALDGPIKVSRKADCHLVNEGVLAVAGEVALPIHDDLLKQLIESPRVLVTFLTDRLVDHEHVLVEMDLPKLYEMKGALAALKQTGAIATS</sequence>
<dbReference type="Proteomes" id="UP000006732">
    <property type="component" value="Plasmid pPRO1"/>
</dbReference>
<organism evidence="1 2">
    <name type="scientific">Pelobacter propionicus (strain DSM 2379 / NBRC 103807 / OttBd1)</name>
    <dbReference type="NCBI Taxonomy" id="338966"/>
    <lineage>
        <taxon>Bacteria</taxon>
        <taxon>Pseudomonadati</taxon>
        <taxon>Thermodesulfobacteriota</taxon>
        <taxon>Desulfuromonadia</taxon>
        <taxon>Desulfuromonadales</taxon>
        <taxon>Desulfuromonadaceae</taxon>
        <taxon>Pelobacter</taxon>
    </lineage>
</organism>
<name>A0R7P7_PELPD</name>
<keyword evidence="1" id="KW-0614">Plasmid</keyword>
<dbReference type="HOGENOM" id="CLU_2094528_0_0_7"/>
<evidence type="ECO:0000313" key="1">
    <source>
        <dbReference type="EMBL" id="ABL01355.1"/>
    </source>
</evidence>
<keyword evidence="2" id="KW-1185">Reference proteome</keyword>
<evidence type="ECO:0000313" key="2">
    <source>
        <dbReference type="Proteomes" id="UP000006732"/>
    </source>
</evidence>
<gene>
    <name evidence="1" type="ordered locus">Ppro_3766</name>
</gene>
<geneLocation type="plasmid" evidence="1 2">
    <name>pPRO1</name>
</geneLocation>
<dbReference type="KEGG" id="ppd:Ppro_3766"/>
<proteinExistence type="predicted"/>
<dbReference type="EMBL" id="CP000483">
    <property type="protein sequence ID" value="ABL01355.1"/>
    <property type="molecule type" value="Genomic_DNA"/>
</dbReference>
<accession>A0R7P7</accession>
<dbReference type="AlphaFoldDB" id="A0R7P7"/>